<dbReference type="AlphaFoldDB" id="A0A1H9Z0X9"/>
<dbReference type="EMBL" id="FOIJ01000001">
    <property type="protein sequence ID" value="SES75149.1"/>
    <property type="molecule type" value="Genomic_DNA"/>
</dbReference>
<gene>
    <name evidence="1" type="ORF">SAMN05443639_101133</name>
</gene>
<dbReference type="Proteomes" id="UP000199181">
    <property type="component" value="Unassembled WGS sequence"/>
</dbReference>
<organism evidence="1 2">
    <name type="scientific">Stigmatella erecta</name>
    <dbReference type="NCBI Taxonomy" id="83460"/>
    <lineage>
        <taxon>Bacteria</taxon>
        <taxon>Pseudomonadati</taxon>
        <taxon>Myxococcota</taxon>
        <taxon>Myxococcia</taxon>
        <taxon>Myxococcales</taxon>
        <taxon>Cystobacterineae</taxon>
        <taxon>Archangiaceae</taxon>
        <taxon>Stigmatella</taxon>
    </lineage>
</organism>
<name>A0A1H9Z0X9_9BACT</name>
<proteinExistence type="predicted"/>
<accession>A0A1H9Z0X9</accession>
<protein>
    <submittedName>
        <fullName evidence="1">GLTT repeat-containing protein</fullName>
    </submittedName>
</protein>
<sequence length="299" mass="32290">MTAASRTEERQARPGVEARLQAWVWLAMVFVWAAASNCGPHVPEEEAPGLNTHHPALSSFNGLSANGLSANGLSANGLSANGLSANGLSTEAFAGWFSNDPDLSNMVMTYVVRCAVPAGQTRAFTYPPTGKTYKWAGGLGLAPAWAGGEPATLNEQQTITACMLAHVNRYGEHVTISVLGRAADGDPIPYSVLELAQFNVREACFFGNLFNGEGLYFGIDKTVFDEASYLTRACGEMEGGETGALCEPLQFIGSCRQRCSGELLTPFYNQCTYNGVSYRPLSTRMRQSDYLHLFPNFRD</sequence>
<reference evidence="2" key="1">
    <citation type="submission" date="2016-10" db="EMBL/GenBank/DDBJ databases">
        <authorList>
            <person name="Varghese N."/>
            <person name="Submissions S."/>
        </authorList>
    </citation>
    <scope>NUCLEOTIDE SEQUENCE [LARGE SCALE GENOMIC DNA]</scope>
    <source>
        <strain evidence="2">DSM 16858</strain>
    </source>
</reference>
<evidence type="ECO:0000313" key="1">
    <source>
        <dbReference type="EMBL" id="SES75149.1"/>
    </source>
</evidence>
<evidence type="ECO:0000313" key="2">
    <source>
        <dbReference type="Proteomes" id="UP000199181"/>
    </source>
</evidence>
<dbReference type="Pfam" id="PF01744">
    <property type="entry name" value="GLTT"/>
    <property type="match status" value="1"/>
</dbReference>
<dbReference type="InterPro" id="IPR008164">
    <property type="entry name" value="XGLTT_rpt"/>
</dbReference>
<keyword evidence="2" id="KW-1185">Reference proteome</keyword>